<gene>
    <name evidence="1" type="ORF">K6Y31_20695</name>
</gene>
<protein>
    <submittedName>
        <fullName evidence="1">Uncharacterized protein</fullName>
    </submittedName>
</protein>
<reference evidence="1 2" key="1">
    <citation type="journal article" date="2022" name="Environ. Microbiol. Rep.">
        <title>Eco-phylogenetic analyses reveal divergent evolution of vitamin B12 metabolism in the marine bacterial family 'Psychromonadaceae'.</title>
        <authorList>
            <person name="Jin X."/>
            <person name="Yang Y."/>
            <person name="Cao H."/>
            <person name="Gao B."/>
            <person name="Zhao Z."/>
        </authorList>
    </citation>
    <scope>NUCLEOTIDE SEQUENCE [LARGE SCALE GENOMIC DNA]</scope>
    <source>
        <strain evidence="1 2">MKS20</strain>
    </source>
</reference>
<dbReference type="EMBL" id="JAIMJA010000035">
    <property type="protein sequence ID" value="MCE2597196.1"/>
    <property type="molecule type" value="Genomic_DNA"/>
</dbReference>
<proteinExistence type="predicted"/>
<evidence type="ECO:0000313" key="2">
    <source>
        <dbReference type="Proteomes" id="UP001201273"/>
    </source>
</evidence>
<keyword evidence="2" id="KW-1185">Reference proteome</keyword>
<dbReference type="Proteomes" id="UP001201273">
    <property type="component" value="Unassembled WGS sequence"/>
</dbReference>
<dbReference type="RefSeq" id="WP_233054944.1">
    <property type="nucleotide sequence ID" value="NZ_JAIMJA010000035.1"/>
</dbReference>
<sequence length="185" mass="20039">MQQSNLDAPALSPVVLVWLDWYDGGVWLHSGLGDLVFEGVTYRGVGNLGAISRAKESGQIAPHTLTLTLSGLDQTQLAEVLQDKSIGRPAKITLGLLDDSNQIMDSSVLFAGRIASAPIRSGTENAVSVRLISRLADWDKGGNQRYNNANHQQRHPGDTLFQYVAAMAERPIYWGSKKDAAPLKA</sequence>
<organism evidence="1 2">
    <name type="scientific">Motilimonas cestriensis</name>
    <dbReference type="NCBI Taxonomy" id="2742685"/>
    <lineage>
        <taxon>Bacteria</taxon>
        <taxon>Pseudomonadati</taxon>
        <taxon>Pseudomonadota</taxon>
        <taxon>Gammaproteobacteria</taxon>
        <taxon>Alteromonadales</taxon>
        <taxon>Alteromonadales genera incertae sedis</taxon>
        <taxon>Motilimonas</taxon>
    </lineage>
</organism>
<comment type="caution">
    <text evidence="1">The sequence shown here is derived from an EMBL/GenBank/DDBJ whole genome shotgun (WGS) entry which is preliminary data.</text>
</comment>
<name>A0ABS8WDR8_9GAMM</name>
<accession>A0ABS8WDR8</accession>
<evidence type="ECO:0000313" key="1">
    <source>
        <dbReference type="EMBL" id="MCE2597196.1"/>
    </source>
</evidence>